<dbReference type="SMART" id="SM00304">
    <property type="entry name" value="HAMP"/>
    <property type="match status" value="1"/>
</dbReference>
<sequence>MKLLAKFNLLLIVVFGIGLALIAWNSRDFLMQNAQQQVTRQAELMAAGAKASRDYTEQEISPILEKTPEHHNTFLPQTIPFYAATVQFNRLRAQFPDYSYREATLNPTNLEDRATDWEADLIRYFRDHPSEQSRIGRRLSATGESLYLARPIVAEPDCLICHSNPQIAPPAMIHHYGRQHGFGWQPNEIIGAQIVSVPMSVPLALASRGFRQLIINLSVIFLATILLIDLGMYFIVIRPLAAVSRSADRISTGEMDLPPLPVKGKDEIAQVTASFNRMHTSLKKAMDMLSSDQE</sequence>
<dbReference type="CDD" id="cd06225">
    <property type="entry name" value="HAMP"/>
    <property type="match status" value="1"/>
</dbReference>
<dbReference type="GO" id="GO:0016020">
    <property type="term" value="C:membrane"/>
    <property type="evidence" value="ECO:0007669"/>
    <property type="project" value="InterPro"/>
</dbReference>
<keyword evidence="1" id="KW-1133">Transmembrane helix</keyword>
<feature type="transmembrane region" description="Helical" evidence="1">
    <location>
        <begin position="213"/>
        <end position="236"/>
    </location>
</feature>
<gene>
    <name evidence="3" type="ORF">D0Y96_06895</name>
</gene>
<reference evidence="3 4" key="1">
    <citation type="submission" date="2018-08" db="EMBL/GenBank/DDBJ databases">
        <title>Acidipila sp. 4G-K13, an acidobacterium isolated from forest soil.</title>
        <authorList>
            <person name="Gao Z.-H."/>
            <person name="Qiu L.-H."/>
        </authorList>
    </citation>
    <scope>NUCLEOTIDE SEQUENCE [LARGE SCALE GENOMIC DNA]</scope>
    <source>
        <strain evidence="3 4">4G-K13</strain>
    </source>
</reference>
<dbReference type="OrthoDB" id="114218at2"/>
<protein>
    <submittedName>
        <fullName evidence="3">DUF3365 domain-containing protein</fullName>
    </submittedName>
</protein>
<dbReference type="InterPro" id="IPR021796">
    <property type="entry name" value="Tll0287-like_dom"/>
</dbReference>
<dbReference type="RefSeq" id="WP_117298577.1">
    <property type="nucleotide sequence ID" value="NZ_QVQT02000002.1"/>
</dbReference>
<keyword evidence="1" id="KW-0472">Membrane</keyword>
<evidence type="ECO:0000313" key="3">
    <source>
        <dbReference type="EMBL" id="RFU17829.1"/>
    </source>
</evidence>
<proteinExistence type="predicted"/>
<organism evidence="3 4">
    <name type="scientific">Paracidobacterium acidisoli</name>
    <dbReference type="NCBI Taxonomy" id="2303751"/>
    <lineage>
        <taxon>Bacteria</taxon>
        <taxon>Pseudomonadati</taxon>
        <taxon>Acidobacteriota</taxon>
        <taxon>Terriglobia</taxon>
        <taxon>Terriglobales</taxon>
        <taxon>Acidobacteriaceae</taxon>
        <taxon>Paracidobacterium</taxon>
    </lineage>
</organism>
<dbReference type="InterPro" id="IPR003660">
    <property type="entry name" value="HAMP_dom"/>
</dbReference>
<name>A0A372IST0_9BACT</name>
<dbReference type="Pfam" id="PF00672">
    <property type="entry name" value="HAMP"/>
    <property type="match status" value="1"/>
</dbReference>
<evidence type="ECO:0000313" key="4">
    <source>
        <dbReference type="Proteomes" id="UP000264702"/>
    </source>
</evidence>
<accession>A0A372IST0</accession>
<dbReference type="AlphaFoldDB" id="A0A372IST0"/>
<feature type="transmembrane region" description="Helical" evidence="1">
    <location>
        <begin position="7"/>
        <end position="24"/>
    </location>
</feature>
<evidence type="ECO:0000256" key="1">
    <source>
        <dbReference type="SAM" id="Phobius"/>
    </source>
</evidence>
<dbReference type="Gene3D" id="6.10.340.10">
    <property type="match status" value="1"/>
</dbReference>
<evidence type="ECO:0000259" key="2">
    <source>
        <dbReference type="PROSITE" id="PS50885"/>
    </source>
</evidence>
<dbReference type="SUPFAM" id="SSF158472">
    <property type="entry name" value="HAMP domain-like"/>
    <property type="match status" value="1"/>
</dbReference>
<dbReference type="Pfam" id="PF11845">
    <property type="entry name" value="Tll0287-like"/>
    <property type="match status" value="1"/>
</dbReference>
<dbReference type="PROSITE" id="PS50885">
    <property type="entry name" value="HAMP"/>
    <property type="match status" value="1"/>
</dbReference>
<keyword evidence="1" id="KW-0812">Transmembrane</keyword>
<dbReference type="Proteomes" id="UP000264702">
    <property type="component" value="Unassembled WGS sequence"/>
</dbReference>
<feature type="domain" description="HAMP" evidence="2">
    <location>
        <begin position="234"/>
        <end position="287"/>
    </location>
</feature>
<comment type="caution">
    <text evidence="3">The sequence shown here is derived from an EMBL/GenBank/DDBJ whole genome shotgun (WGS) entry which is preliminary data.</text>
</comment>
<dbReference type="EMBL" id="QVQT01000002">
    <property type="protein sequence ID" value="RFU17829.1"/>
    <property type="molecule type" value="Genomic_DNA"/>
</dbReference>
<keyword evidence="4" id="KW-1185">Reference proteome</keyword>
<dbReference type="GO" id="GO:0007165">
    <property type="term" value="P:signal transduction"/>
    <property type="evidence" value="ECO:0007669"/>
    <property type="project" value="InterPro"/>
</dbReference>